<dbReference type="EMBL" id="NPIC01000014">
    <property type="protein sequence ID" value="RDL30782.1"/>
    <property type="molecule type" value="Genomic_DNA"/>
</dbReference>
<feature type="domain" description="F-box" evidence="1">
    <location>
        <begin position="26"/>
        <end position="71"/>
    </location>
</feature>
<evidence type="ECO:0000259" key="1">
    <source>
        <dbReference type="PROSITE" id="PS50181"/>
    </source>
</evidence>
<dbReference type="Proteomes" id="UP000254866">
    <property type="component" value="Unassembled WGS sequence"/>
</dbReference>
<dbReference type="Pfam" id="PF00646">
    <property type="entry name" value="F-box"/>
    <property type="match status" value="1"/>
</dbReference>
<proteinExistence type="predicted"/>
<evidence type="ECO:0000313" key="3">
    <source>
        <dbReference type="Proteomes" id="UP000254866"/>
    </source>
</evidence>
<dbReference type="OrthoDB" id="3766406at2759"/>
<organism evidence="2 3">
    <name type="scientific">Venustampulla echinocandica</name>
    <dbReference type="NCBI Taxonomy" id="2656787"/>
    <lineage>
        <taxon>Eukaryota</taxon>
        <taxon>Fungi</taxon>
        <taxon>Dikarya</taxon>
        <taxon>Ascomycota</taxon>
        <taxon>Pezizomycotina</taxon>
        <taxon>Leotiomycetes</taxon>
        <taxon>Helotiales</taxon>
        <taxon>Pleuroascaceae</taxon>
        <taxon>Venustampulla</taxon>
    </lineage>
</organism>
<dbReference type="GeneID" id="43602976"/>
<dbReference type="PROSITE" id="PS50181">
    <property type="entry name" value="FBOX"/>
    <property type="match status" value="1"/>
</dbReference>
<accession>A0A370TAF9</accession>
<evidence type="ECO:0000313" key="2">
    <source>
        <dbReference type="EMBL" id="RDL30782.1"/>
    </source>
</evidence>
<dbReference type="InterPro" id="IPR036047">
    <property type="entry name" value="F-box-like_dom_sf"/>
</dbReference>
<gene>
    <name evidence="2" type="ORF">BP5553_10127</name>
</gene>
<comment type="caution">
    <text evidence="2">The sequence shown here is derived from an EMBL/GenBank/DDBJ whole genome shotgun (WGS) entry which is preliminary data.</text>
</comment>
<sequence>MEQPEMPSPAQNDAARVEIPTSPVSVKTLLDLPPELILQIIEFLPTISIASFALCNKRSAAQLGSRAWNLLSNLESDDRIHFLTILSRDLPRHHACHGSFRLHLSSSIPQPANLNAPPEPDSCIPAYARNSHFIDDGFVRIPLYFSPYKLRFHHVQLALKQHHYGFGHGIPLSDLSHNDITLTRRSVCLFSVDARIASNELVMRSQEWVLLSQRPVEHFLSESQGYGVCRHMTTRNEGTDLDGRLTTLIRCQLGHGAADDDCACMGLHRCFSCPMEYQIDVVDFKERGTAICATKWLNLGAGLTTRDSNWRGHNLLPRGYVPHNLPLGSIRSSYESQEGAPIDELTAENKKRLFYLPMIGRKVYMSMGYCDWKLVGQDIWYSRRPEVLNIIQSLCYRLLDLVSRTVLQFTEVLF</sequence>
<dbReference type="InterPro" id="IPR001810">
    <property type="entry name" value="F-box_dom"/>
</dbReference>
<dbReference type="RefSeq" id="XP_031865158.1">
    <property type="nucleotide sequence ID" value="XM_032018750.1"/>
</dbReference>
<keyword evidence="3" id="KW-1185">Reference proteome</keyword>
<dbReference type="CDD" id="cd09917">
    <property type="entry name" value="F-box_SF"/>
    <property type="match status" value="1"/>
</dbReference>
<name>A0A370TAF9_9HELO</name>
<dbReference type="AlphaFoldDB" id="A0A370TAF9"/>
<protein>
    <recommendedName>
        <fullName evidence="1">F-box domain-containing protein</fullName>
    </recommendedName>
</protein>
<dbReference type="STRING" id="2656787.A0A370TAF9"/>
<dbReference type="SUPFAM" id="SSF81383">
    <property type="entry name" value="F-box domain"/>
    <property type="match status" value="1"/>
</dbReference>
<reference evidence="2 3" key="1">
    <citation type="journal article" date="2018" name="IMA Fungus">
        <title>IMA Genome-F 9: Draft genome sequence of Annulohypoxylon stygium, Aspergillus mulundensis, Berkeleyomyces basicola (syn. Thielaviopsis basicola), Ceratocystis smalleyi, two Cercospora beticola strains, Coleophoma cylindrospora, Fusarium fracticaudum, Phialophora cf. hyalina, and Morchella septimelata.</title>
        <authorList>
            <person name="Wingfield B.D."/>
            <person name="Bills G.F."/>
            <person name="Dong Y."/>
            <person name="Huang W."/>
            <person name="Nel W.J."/>
            <person name="Swalarsk-Parry B.S."/>
            <person name="Vaghefi N."/>
            <person name="Wilken P.M."/>
            <person name="An Z."/>
            <person name="de Beer Z.W."/>
            <person name="De Vos L."/>
            <person name="Chen L."/>
            <person name="Duong T.A."/>
            <person name="Gao Y."/>
            <person name="Hammerbacher A."/>
            <person name="Kikkert J.R."/>
            <person name="Li Y."/>
            <person name="Li H."/>
            <person name="Li K."/>
            <person name="Li Q."/>
            <person name="Liu X."/>
            <person name="Ma X."/>
            <person name="Naidoo K."/>
            <person name="Pethybridge S.J."/>
            <person name="Sun J."/>
            <person name="Steenkamp E.T."/>
            <person name="van der Nest M.A."/>
            <person name="van Wyk S."/>
            <person name="Wingfield M.J."/>
            <person name="Xiong C."/>
            <person name="Yue Q."/>
            <person name="Zhang X."/>
        </authorList>
    </citation>
    <scope>NUCLEOTIDE SEQUENCE [LARGE SCALE GENOMIC DNA]</scope>
    <source>
        <strain evidence="2 3">BP 5553</strain>
    </source>
</reference>